<evidence type="ECO:0000313" key="3">
    <source>
        <dbReference type="EMBL" id="RRD91528.1"/>
    </source>
</evidence>
<accession>A0A3P2A986</accession>
<dbReference type="GO" id="GO:0005525">
    <property type="term" value="F:GTP binding"/>
    <property type="evidence" value="ECO:0007669"/>
    <property type="project" value="InterPro"/>
</dbReference>
<evidence type="ECO:0000259" key="2">
    <source>
        <dbReference type="Pfam" id="PF01926"/>
    </source>
</evidence>
<dbReference type="PANTHER" id="PTHR42714:SF6">
    <property type="entry name" value="TRANSLATION INITIATION FACTOR IF-2"/>
    <property type="match status" value="1"/>
</dbReference>
<comment type="caution">
    <text evidence="3">The sequence shown here is derived from an EMBL/GenBank/DDBJ whole genome shotgun (WGS) entry which is preliminary data.</text>
</comment>
<dbReference type="OrthoDB" id="238366at2"/>
<dbReference type="Gene3D" id="3.40.50.300">
    <property type="entry name" value="P-loop containing nucleotide triphosphate hydrolases"/>
    <property type="match status" value="1"/>
</dbReference>
<dbReference type="RefSeq" id="WP_124793730.1">
    <property type="nucleotide sequence ID" value="NZ_RQYC01000001.1"/>
</dbReference>
<evidence type="ECO:0000313" key="4">
    <source>
        <dbReference type="Proteomes" id="UP000269923"/>
    </source>
</evidence>
<evidence type="ECO:0000256" key="1">
    <source>
        <dbReference type="SAM" id="Coils"/>
    </source>
</evidence>
<dbReference type="EMBL" id="RQYC01000001">
    <property type="protein sequence ID" value="RRD91528.1"/>
    <property type="molecule type" value="Genomic_DNA"/>
</dbReference>
<keyword evidence="4" id="KW-1185">Reference proteome</keyword>
<keyword evidence="1" id="KW-0175">Coiled coil</keyword>
<name>A0A3P2A986_9NEIS</name>
<feature type="domain" description="G" evidence="2">
    <location>
        <begin position="47"/>
        <end position="151"/>
    </location>
</feature>
<feature type="coiled-coil region" evidence="1">
    <location>
        <begin position="151"/>
        <end position="178"/>
    </location>
</feature>
<proteinExistence type="predicted"/>
<dbReference type="Proteomes" id="UP000269923">
    <property type="component" value="Unassembled WGS sequence"/>
</dbReference>
<dbReference type="InterPro" id="IPR027417">
    <property type="entry name" value="P-loop_NTPase"/>
</dbReference>
<dbReference type="SUPFAM" id="SSF52540">
    <property type="entry name" value="P-loop containing nucleoside triphosphate hydrolases"/>
    <property type="match status" value="1"/>
</dbReference>
<feature type="coiled-coil region" evidence="1">
    <location>
        <begin position="472"/>
        <end position="499"/>
    </location>
</feature>
<sequence>MSIRAETLFQAYDKTADFVQANQFETTAFQAIQTMFEDKRQKADAHIMVYGVYNAGKSTLINALLGQEQAEIDDVPKTDSVTAYRWGQYDILDTPGVDAPIEHQKITDGEMLKADAVIFVVNPVGAAEEKNTLSKLLELVQARKQVFLVFNEKQTLEMEDFQRLKDQTQQRLQDLAAAKGLNNVLKDIPIVRVNAKSAFKGKTENKSNLLEKSGFPEFEKRLNEFLQSISLDHIYGRLKTALVTFLADGLQSLQMRSQANMVKKYDDLLKNIENNKNQVRRNVRQAIGNERGSIERNVANQLRKSVFDGQSAQGDTDSQIQQAFQYGAEKVSDVLQMEMSALVQQLQLDIDDLQAQIPQNQIAVESVNLSDLNYGNVQAAVDGSQLGAQSVSQISPDVVAAAVGQLSQIAKPEHIVKSLQLVKEYIPSLMKGVGIKTMEKWAGAFMSKLPYVGLVISGLFALKDIFGGDSEAAQMQQQIEEQNRQRERAMQQIADAARDVASQFENIMREQTEKTIEETFANIMQQVHALRQGFSDSERKNSEWIEQLSQYHALAENA</sequence>
<gene>
    <name evidence="3" type="ORF">EII21_00395</name>
</gene>
<dbReference type="GO" id="GO:0005737">
    <property type="term" value="C:cytoplasm"/>
    <property type="evidence" value="ECO:0007669"/>
    <property type="project" value="TreeGrafter"/>
</dbReference>
<dbReference type="GO" id="GO:0002098">
    <property type="term" value="P:tRNA wobble uridine modification"/>
    <property type="evidence" value="ECO:0007669"/>
    <property type="project" value="TreeGrafter"/>
</dbReference>
<dbReference type="InterPro" id="IPR006073">
    <property type="entry name" value="GTP-bd"/>
</dbReference>
<protein>
    <recommendedName>
        <fullName evidence="2">G domain-containing protein</fullName>
    </recommendedName>
</protein>
<dbReference type="GO" id="GO:0030488">
    <property type="term" value="P:tRNA methylation"/>
    <property type="evidence" value="ECO:0007669"/>
    <property type="project" value="TreeGrafter"/>
</dbReference>
<dbReference type="AlphaFoldDB" id="A0A3P2A986"/>
<organism evidence="3 4">
    <name type="scientific">Conchiformibius steedae</name>
    <dbReference type="NCBI Taxonomy" id="153493"/>
    <lineage>
        <taxon>Bacteria</taxon>
        <taxon>Pseudomonadati</taxon>
        <taxon>Pseudomonadota</taxon>
        <taxon>Betaproteobacteria</taxon>
        <taxon>Neisseriales</taxon>
        <taxon>Neisseriaceae</taxon>
        <taxon>Conchiformibius</taxon>
    </lineage>
</organism>
<dbReference type="Pfam" id="PF01926">
    <property type="entry name" value="MMR_HSR1"/>
    <property type="match status" value="1"/>
</dbReference>
<feature type="coiled-coil region" evidence="1">
    <location>
        <begin position="255"/>
        <end position="289"/>
    </location>
</feature>
<reference evidence="3 4" key="1">
    <citation type="submission" date="2018-11" db="EMBL/GenBank/DDBJ databases">
        <title>Genomes From Bacteria Associated with the Canine Oral Cavity: a Test Case for Automated Genome-Based Taxonomic Assignment.</title>
        <authorList>
            <person name="Coil D.A."/>
            <person name="Jospin G."/>
            <person name="Darling A.E."/>
            <person name="Wallis C."/>
            <person name="Davis I.J."/>
            <person name="Harris S."/>
            <person name="Eisen J.A."/>
            <person name="Holcombe L.J."/>
            <person name="O'Flynn C."/>
        </authorList>
    </citation>
    <scope>NUCLEOTIDE SEQUENCE [LARGE SCALE GENOMIC DNA]</scope>
    <source>
        <strain evidence="3 4">COT-280</strain>
    </source>
</reference>
<dbReference type="PANTHER" id="PTHR42714">
    <property type="entry name" value="TRNA MODIFICATION GTPASE GTPBP3"/>
    <property type="match status" value="1"/>
</dbReference>